<accession>A0ABP6C8M7</accession>
<keyword evidence="1" id="KW-0732">Signal</keyword>
<gene>
    <name evidence="2" type="ORF">GCM10010411_38050</name>
</gene>
<organism evidence="2 3">
    <name type="scientific">Actinomadura fulvescens</name>
    <dbReference type="NCBI Taxonomy" id="46160"/>
    <lineage>
        <taxon>Bacteria</taxon>
        <taxon>Bacillati</taxon>
        <taxon>Actinomycetota</taxon>
        <taxon>Actinomycetes</taxon>
        <taxon>Streptosporangiales</taxon>
        <taxon>Thermomonosporaceae</taxon>
        <taxon>Actinomadura</taxon>
    </lineage>
</organism>
<evidence type="ECO:0000256" key="1">
    <source>
        <dbReference type="SAM" id="SignalP"/>
    </source>
</evidence>
<feature type="chain" id="PRO_5046965903" evidence="1">
    <location>
        <begin position="33"/>
        <end position="160"/>
    </location>
</feature>
<proteinExistence type="predicted"/>
<dbReference type="EMBL" id="BAAATD010000004">
    <property type="protein sequence ID" value="GAA2600764.1"/>
    <property type="molecule type" value="Genomic_DNA"/>
</dbReference>
<dbReference type="Proteomes" id="UP001501509">
    <property type="component" value="Unassembled WGS sequence"/>
</dbReference>
<protein>
    <submittedName>
        <fullName evidence="2">Uncharacterized protein</fullName>
    </submittedName>
</protein>
<feature type="signal peptide" evidence="1">
    <location>
        <begin position="1"/>
        <end position="32"/>
    </location>
</feature>
<sequence length="160" mass="17801">MNNSRALKTGLAGLAATASVLTVAVAPAQASAAPAKPVAAQSSAAASDAQAKRGYYVTLRHQTKKFKGKWKGKAFSRRGHPYVQIVVRCWSGGDGTKFSVGMAWRYYGIWNGLWWKGKFPCDGKKRYFGTNFKHKTLRAEFVLHGKKHTLEYWAQNYIRT</sequence>
<evidence type="ECO:0000313" key="2">
    <source>
        <dbReference type="EMBL" id="GAA2600764.1"/>
    </source>
</evidence>
<keyword evidence="3" id="KW-1185">Reference proteome</keyword>
<name>A0ABP6C8M7_9ACTN</name>
<comment type="caution">
    <text evidence="2">The sequence shown here is derived from an EMBL/GenBank/DDBJ whole genome shotgun (WGS) entry which is preliminary data.</text>
</comment>
<reference evidence="3" key="1">
    <citation type="journal article" date="2019" name="Int. J. Syst. Evol. Microbiol.">
        <title>The Global Catalogue of Microorganisms (GCM) 10K type strain sequencing project: providing services to taxonomists for standard genome sequencing and annotation.</title>
        <authorList>
            <consortium name="The Broad Institute Genomics Platform"/>
            <consortium name="The Broad Institute Genome Sequencing Center for Infectious Disease"/>
            <person name="Wu L."/>
            <person name="Ma J."/>
        </authorList>
    </citation>
    <scope>NUCLEOTIDE SEQUENCE [LARGE SCALE GENOMIC DNA]</scope>
    <source>
        <strain evidence="3">JCM 6833</strain>
    </source>
</reference>
<evidence type="ECO:0000313" key="3">
    <source>
        <dbReference type="Proteomes" id="UP001501509"/>
    </source>
</evidence>
<dbReference type="RefSeq" id="WP_344542568.1">
    <property type="nucleotide sequence ID" value="NZ_BAAATD010000004.1"/>
</dbReference>